<gene>
    <name evidence="6" type="ORF">GCM10010387_15870</name>
</gene>
<keyword evidence="7" id="KW-1185">Reference proteome</keyword>
<keyword evidence="3" id="KW-0175">Coiled coil</keyword>
<feature type="region of interest" description="Disordered" evidence="4">
    <location>
        <begin position="456"/>
        <end position="497"/>
    </location>
</feature>
<dbReference type="Pfam" id="PF02195">
    <property type="entry name" value="ParB_N"/>
    <property type="match status" value="1"/>
</dbReference>
<organism evidence="6 7">
    <name type="scientific">Streptomyces inusitatus</name>
    <dbReference type="NCBI Taxonomy" id="68221"/>
    <lineage>
        <taxon>Bacteria</taxon>
        <taxon>Bacillati</taxon>
        <taxon>Actinomycetota</taxon>
        <taxon>Actinomycetes</taxon>
        <taxon>Kitasatosporales</taxon>
        <taxon>Streptomycetaceae</taxon>
        <taxon>Streptomyces</taxon>
    </lineage>
</organism>
<dbReference type="EMBL" id="BMWG01000003">
    <property type="protein sequence ID" value="GGZ23504.1"/>
    <property type="molecule type" value="Genomic_DNA"/>
</dbReference>
<evidence type="ECO:0000256" key="2">
    <source>
        <dbReference type="ARBA" id="ARBA00022829"/>
    </source>
</evidence>
<dbReference type="SMART" id="SM00470">
    <property type="entry name" value="ParB"/>
    <property type="match status" value="1"/>
</dbReference>
<dbReference type="RefSeq" id="WP_229868835.1">
    <property type="nucleotide sequence ID" value="NZ_BMWG01000003.1"/>
</dbReference>
<evidence type="ECO:0000256" key="4">
    <source>
        <dbReference type="SAM" id="MobiDB-lite"/>
    </source>
</evidence>
<keyword evidence="2" id="KW-0159">Chromosome partition</keyword>
<evidence type="ECO:0000259" key="5">
    <source>
        <dbReference type="SMART" id="SM00470"/>
    </source>
</evidence>
<dbReference type="InterPro" id="IPR021944">
    <property type="entry name" value="DUF3560"/>
</dbReference>
<reference evidence="6" key="1">
    <citation type="journal article" date="2014" name="Int. J. Syst. Evol. Microbiol.">
        <title>Complete genome sequence of Corynebacterium casei LMG S-19264T (=DSM 44701T), isolated from a smear-ripened cheese.</title>
        <authorList>
            <consortium name="US DOE Joint Genome Institute (JGI-PGF)"/>
            <person name="Walter F."/>
            <person name="Albersmeier A."/>
            <person name="Kalinowski J."/>
            <person name="Ruckert C."/>
        </authorList>
    </citation>
    <scope>NUCLEOTIDE SEQUENCE</scope>
    <source>
        <strain evidence="6">JCM 4988</strain>
    </source>
</reference>
<feature type="region of interest" description="Disordered" evidence="4">
    <location>
        <begin position="329"/>
        <end position="365"/>
    </location>
</feature>
<evidence type="ECO:0000256" key="3">
    <source>
        <dbReference type="SAM" id="Coils"/>
    </source>
</evidence>
<dbReference type="Pfam" id="PF12083">
    <property type="entry name" value="DUF3560"/>
    <property type="match status" value="1"/>
</dbReference>
<feature type="coiled-coil region" evidence="3">
    <location>
        <begin position="190"/>
        <end position="241"/>
    </location>
</feature>
<feature type="compositionally biased region" description="Pro residues" evidence="4">
    <location>
        <begin position="459"/>
        <end position="470"/>
    </location>
</feature>
<dbReference type="Gene3D" id="3.90.1530.30">
    <property type="match status" value="1"/>
</dbReference>
<evidence type="ECO:0000313" key="6">
    <source>
        <dbReference type="EMBL" id="GGZ23504.1"/>
    </source>
</evidence>
<dbReference type="InterPro" id="IPR004437">
    <property type="entry name" value="ParB/RepB/Spo0J"/>
</dbReference>
<name>A0A918PUQ3_9ACTN</name>
<dbReference type="Pfam" id="PF17762">
    <property type="entry name" value="HTH_ParB"/>
    <property type="match status" value="1"/>
</dbReference>
<proteinExistence type="inferred from homology"/>
<dbReference type="InterPro" id="IPR050336">
    <property type="entry name" value="Chromosome_partition/occlusion"/>
</dbReference>
<dbReference type="AlphaFoldDB" id="A0A918PUQ3"/>
<dbReference type="InterPro" id="IPR036086">
    <property type="entry name" value="ParB/Sulfiredoxin_sf"/>
</dbReference>
<feature type="compositionally biased region" description="Basic and acidic residues" evidence="4">
    <location>
        <begin position="626"/>
        <end position="638"/>
    </location>
</feature>
<evidence type="ECO:0000313" key="7">
    <source>
        <dbReference type="Proteomes" id="UP000630936"/>
    </source>
</evidence>
<dbReference type="Gene3D" id="1.10.10.2830">
    <property type="match status" value="1"/>
</dbReference>
<dbReference type="SUPFAM" id="SSF110849">
    <property type="entry name" value="ParB/Sulfiredoxin"/>
    <property type="match status" value="1"/>
</dbReference>
<accession>A0A918PUQ3</accession>
<dbReference type="InterPro" id="IPR041468">
    <property type="entry name" value="HTH_ParB/Spo0J"/>
</dbReference>
<dbReference type="Proteomes" id="UP000630936">
    <property type="component" value="Unassembled WGS sequence"/>
</dbReference>
<sequence length="985" mass="108752">MASITISHTRAEGTVLDGSAKGDGVYEIVKDHGFRWSRHVGIYIRNSRDKEAQHWRINGAKAALEAAGHEVTVEINEGERRTFAEAEADREERAEDRAERFGDRAGRAVASADARRATADNISRRFEFGQPILVGHHSEGKARRDAARIDANMRKSFEERDRASYWANRAAASEGYAEFRNNPQRTLRRLEKLRADLRAQERYRDQEKEAGREGGRHERLILDLTEEIEYWERVVAKAEAEGVKIWGPADFVAGDFVRTLGSWYEIERVNPKTLSIAWNLRLAPKQVMTCEDATDRGRVWTHTVDYTKVSARCPGDAMRAFMADGKVPGTKSAAEASEQQPASALREAEAANPKPKKKSTSDPKVPKKVFVECPIGGAEATMTWWNGGSRPHKDFQPVKLTPPDGEKFNRTIYGRNLRGEVARVLAEHGYECGPDDWALSRDRSGYVRTIKPVELAPVEPEPAPAEPEPAPEPEELRAAEPEPEPETPKIWGRADFKKGDFVQTENGWFEVTRANPRSVSVPGEPYLVQWALVTGRRSAAEMAEALAAAHAEEDQAEPEAPAEDTPGADGETPEGSEKTALTCENSESTRNHTDPPSVGNSDYPLHPTTKEAPPMPATTTRARKTAKADAPAKAEKKTAAPVAPAAKPVEIKTVQKRVPVDRIDRDPSQPRKTFDPVKLEELTGSMRELGQLQPVSLRYVPGTKRYVLVLGERRWRAAQAAGITELDAVVTHGLVEGDRETLARQVAENVGRADMTPIEEAESFKRLTDAEYSIDEVSKMVGKSPAYVGWRIDLLRLCEPAREALGKGHLPVGLAWYVSLLNCDNQMRFLTRYARGEFKSTRDAEAFAQAARTEEKRVEGQGSFFVLADEAAKPKDGQESLPTLDVPAEERERITTDRTKLVGKIDKLSVAGEILSELASADPEELALLLAGTPGGVPGHQLRIEHLRELTLRATKKLREAQAIASVRANAIEINPEAAASSSAA</sequence>
<dbReference type="InterPro" id="IPR003115">
    <property type="entry name" value="ParB_N"/>
</dbReference>
<dbReference type="GO" id="GO:0003677">
    <property type="term" value="F:DNA binding"/>
    <property type="evidence" value="ECO:0007669"/>
    <property type="project" value="InterPro"/>
</dbReference>
<dbReference type="GO" id="GO:0005694">
    <property type="term" value="C:chromosome"/>
    <property type="evidence" value="ECO:0007669"/>
    <property type="project" value="TreeGrafter"/>
</dbReference>
<feature type="region of interest" description="Disordered" evidence="4">
    <location>
        <begin position="544"/>
        <end position="645"/>
    </location>
</feature>
<dbReference type="NCBIfam" id="TIGR00180">
    <property type="entry name" value="parB_part"/>
    <property type="match status" value="1"/>
</dbReference>
<comment type="caution">
    <text evidence="6">The sequence shown here is derived from an EMBL/GenBank/DDBJ whole genome shotgun (WGS) entry which is preliminary data.</text>
</comment>
<feature type="compositionally biased region" description="Low complexity" evidence="4">
    <location>
        <begin position="332"/>
        <end position="344"/>
    </location>
</feature>
<comment type="similarity">
    <text evidence="1">Belongs to the ParB family.</text>
</comment>
<dbReference type="GO" id="GO:0007059">
    <property type="term" value="P:chromosome segregation"/>
    <property type="evidence" value="ECO:0007669"/>
    <property type="project" value="UniProtKB-KW"/>
</dbReference>
<protein>
    <recommendedName>
        <fullName evidence="5">ParB-like N-terminal domain-containing protein</fullName>
    </recommendedName>
</protein>
<feature type="domain" description="ParB-like N-terminal" evidence="5">
    <location>
        <begin position="656"/>
        <end position="750"/>
    </location>
</feature>
<dbReference type="PANTHER" id="PTHR33375:SF1">
    <property type="entry name" value="CHROMOSOME-PARTITIONING PROTEIN PARB-RELATED"/>
    <property type="match status" value="1"/>
</dbReference>
<reference evidence="6" key="2">
    <citation type="submission" date="2020-09" db="EMBL/GenBank/DDBJ databases">
        <authorList>
            <person name="Sun Q."/>
            <person name="Ohkuma M."/>
        </authorList>
    </citation>
    <scope>NUCLEOTIDE SEQUENCE</scope>
    <source>
        <strain evidence="6">JCM 4988</strain>
    </source>
</reference>
<evidence type="ECO:0000256" key="1">
    <source>
        <dbReference type="ARBA" id="ARBA00006295"/>
    </source>
</evidence>
<dbReference type="PANTHER" id="PTHR33375">
    <property type="entry name" value="CHROMOSOME-PARTITIONING PROTEIN PARB-RELATED"/>
    <property type="match status" value="1"/>
</dbReference>